<gene>
    <name evidence="2" type="ORF">Q4494_12285</name>
</gene>
<evidence type="ECO:0000313" key="3">
    <source>
        <dbReference type="Proteomes" id="UP001169823"/>
    </source>
</evidence>
<dbReference type="AlphaFoldDB" id="A0AAW7XX68"/>
<dbReference type="InterPro" id="IPR036388">
    <property type="entry name" value="WH-like_DNA-bd_sf"/>
</dbReference>
<evidence type="ECO:0000313" key="2">
    <source>
        <dbReference type="EMBL" id="MDO6457863.1"/>
    </source>
</evidence>
<dbReference type="GO" id="GO:0003677">
    <property type="term" value="F:DNA binding"/>
    <property type="evidence" value="ECO:0007669"/>
    <property type="project" value="InterPro"/>
</dbReference>
<evidence type="ECO:0000259" key="1">
    <source>
        <dbReference type="SMART" id="SM00421"/>
    </source>
</evidence>
<dbReference type="Gene3D" id="1.10.10.10">
    <property type="entry name" value="Winged helix-like DNA-binding domain superfamily/Winged helix DNA-binding domain"/>
    <property type="match status" value="1"/>
</dbReference>
<dbReference type="RefSeq" id="WP_303494758.1">
    <property type="nucleotide sequence ID" value="NZ_JAUOPJ010000010.1"/>
</dbReference>
<dbReference type="InterPro" id="IPR016032">
    <property type="entry name" value="Sig_transdc_resp-reg_C-effctor"/>
</dbReference>
<dbReference type="SUPFAM" id="SSF46894">
    <property type="entry name" value="C-terminal effector domain of the bipartite response regulators"/>
    <property type="match status" value="1"/>
</dbReference>
<dbReference type="Proteomes" id="UP001169823">
    <property type="component" value="Unassembled WGS sequence"/>
</dbReference>
<accession>A0AAW7XX68</accession>
<dbReference type="InterPro" id="IPR032710">
    <property type="entry name" value="NTF2-like_dom_sf"/>
</dbReference>
<dbReference type="Gene3D" id="3.10.450.50">
    <property type="match status" value="1"/>
</dbReference>
<reference evidence="2" key="1">
    <citation type="submission" date="2023-07" db="EMBL/GenBank/DDBJ databases">
        <title>Genome content predicts the carbon catabolic preferences of heterotrophic bacteria.</title>
        <authorList>
            <person name="Gralka M."/>
        </authorList>
    </citation>
    <scope>NUCLEOTIDE SEQUENCE</scope>
    <source>
        <strain evidence="2">I2M02</strain>
    </source>
</reference>
<comment type="caution">
    <text evidence="2">The sequence shown here is derived from an EMBL/GenBank/DDBJ whole genome shotgun (WGS) entry which is preliminary data.</text>
</comment>
<name>A0AAW7XX68_9RHOB</name>
<dbReference type="InterPro" id="IPR000792">
    <property type="entry name" value="Tscrpt_reg_LuxR_C"/>
</dbReference>
<feature type="domain" description="HTH luxR-type" evidence="1">
    <location>
        <begin position="249"/>
        <end position="306"/>
    </location>
</feature>
<dbReference type="SUPFAM" id="SSF54427">
    <property type="entry name" value="NTF2-like"/>
    <property type="match status" value="1"/>
</dbReference>
<protein>
    <submittedName>
        <fullName evidence="2">Helix-turn-helix transcriptional regulator</fullName>
    </submittedName>
</protein>
<organism evidence="2 3">
    <name type="scientific">Celeribacter halophilus</name>
    <dbReference type="NCBI Taxonomy" id="576117"/>
    <lineage>
        <taxon>Bacteria</taxon>
        <taxon>Pseudomonadati</taxon>
        <taxon>Pseudomonadota</taxon>
        <taxon>Alphaproteobacteria</taxon>
        <taxon>Rhodobacterales</taxon>
        <taxon>Roseobacteraceae</taxon>
        <taxon>Celeribacter</taxon>
    </lineage>
</organism>
<dbReference type="Pfam" id="PF00196">
    <property type="entry name" value="GerE"/>
    <property type="match status" value="1"/>
</dbReference>
<sequence length="310" mass="34288">MDVIACETEMFVQQNFAGWAECWIQDDRTREVCISSSLGATVLEGWTTLSSYMQNVMENGASCKISDVQRFNVSITESGDLAHVVFDETSKHASGRIEKTFETRILERSDRGWRILYASFVLHGHQQTDSDRLAVDAKGEVLCAPKAARQKLEGHPGLQISNNRLRATRPAWDKILQAGLACAAEQHGYFQHYRYMGESGQNFRLPVVLGETDEGSVVVCVLFVRDGVTFVETQNGGDVDSRLNVAKTIFGLSEGQMLLAHRIIQGDNLTAASETLGISKNTVRTHLSRIYEKTGINSQTALVRTLLSVG</sequence>
<dbReference type="GO" id="GO:0006355">
    <property type="term" value="P:regulation of DNA-templated transcription"/>
    <property type="evidence" value="ECO:0007669"/>
    <property type="project" value="InterPro"/>
</dbReference>
<dbReference type="SMART" id="SM00421">
    <property type="entry name" value="HTH_LUXR"/>
    <property type="match status" value="1"/>
</dbReference>
<dbReference type="EMBL" id="JAUOPJ010000010">
    <property type="protein sequence ID" value="MDO6457863.1"/>
    <property type="molecule type" value="Genomic_DNA"/>
</dbReference>
<proteinExistence type="predicted"/>